<accession>A0ABU2LKJ0</accession>
<dbReference type="EMBL" id="JAVREM010000004">
    <property type="protein sequence ID" value="MDT0318107.1"/>
    <property type="molecule type" value="Genomic_DNA"/>
</dbReference>
<evidence type="ECO:0000313" key="2">
    <source>
        <dbReference type="EMBL" id="MDT0318107.1"/>
    </source>
</evidence>
<keyword evidence="3" id="KW-1185">Reference proteome</keyword>
<keyword evidence="1" id="KW-1133">Transmembrane helix</keyword>
<feature type="transmembrane region" description="Helical" evidence="1">
    <location>
        <begin position="53"/>
        <end position="72"/>
    </location>
</feature>
<keyword evidence="1" id="KW-0472">Membrane</keyword>
<protein>
    <submittedName>
        <fullName evidence="2">Uncharacterized protein</fullName>
    </submittedName>
</protein>
<evidence type="ECO:0000313" key="3">
    <source>
        <dbReference type="Proteomes" id="UP001183420"/>
    </source>
</evidence>
<organism evidence="2 3">
    <name type="scientific">Streptomyces millisiae</name>
    <dbReference type="NCBI Taxonomy" id="3075542"/>
    <lineage>
        <taxon>Bacteria</taxon>
        <taxon>Bacillati</taxon>
        <taxon>Actinomycetota</taxon>
        <taxon>Actinomycetes</taxon>
        <taxon>Kitasatosporales</taxon>
        <taxon>Streptomycetaceae</taxon>
        <taxon>Streptomyces</taxon>
    </lineage>
</organism>
<dbReference type="Proteomes" id="UP001183420">
    <property type="component" value="Unassembled WGS sequence"/>
</dbReference>
<proteinExistence type="predicted"/>
<reference evidence="3" key="1">
    <citation type="submission" date="2023-07" db="EMBL/GenBank/DDBJ databases">
        <title>30 novel species of actinomycetes from the DSMZ collection.</title>
        <authorList>
            <person name="Nouioui I."/>
        </authorList>
    </citation>
    <scope>NUCLEOTIDE SEQUENCE [LARGE SCALE GENOMIC DNA]</scope>
    <source>
        <strain evidence="3">DSM 44918</strain>
    </source>
</reference>
<evidence type="ECO:0000256" key="1">
    <source>
        <dbReference type="SAM" id="Phobius"/>
    </source>
</evidence>
<keyword evidence="1" id="KW-0812">Transmembrane</keyword>
<name>A0ABU2LKJ0_9ACTN</name>
<sequence>MTHDMHDIDGPTEFEQQFGAMLRQAGGGFQPDSQALAEAGLRRGKVRLWRRRAAMVTGAAAVAAVAVAAVQLPGGGGGEDNEPLHVADAPRSQSELIATLTAMLPEGVSGTDSYAITPVESGDPGVSITLGTGDDSLTLDVSMLRWQAEDWRSAVGCGSYDWEDSDRCEETELEDGSVLSVGSVRYDDSPVVDPGTEFAESDLQDVEEWGDTYFASWNAQLAMPASWGPGEEGLWQINASLTSMTDEPLDPDFEPPLTEGQLAEIARSSVWQEVLATADAEHGAPEESIDEMSMSSAVPAEELRALFDELAPADLEIDEIADESRGSVTFRASAGEVSALVEINTWAAGSYDYSDGPIDPECEPADGYGDDTRVYLCDWLAADGYEPQLYADVYHASGSSVDISVYPSDGAELPLTADELVGIAGSQEWLDLLG</sequence>
<comment type="caution">
    <text evidence="2">The sequence shown here is derived from an EMBL/GenBank/DDBJ whole genome shotgun (WGS) entry which is preliminary data.</text>
</comment>
<dbReference type="RefSeq" id="WP_311596538.1">
    <property type="nucleotide sequence ID" value="NZ_JAVREM010000004.1"/>
</dbReference>
<gene>
    <name evidence="2" type="ORF">RNC47_07145</name>
</gene>